<sequence length="247" mass="24696">MSDGESPTPSPRKRPSYGLPGPSGPSADPGLPAQPEPGSQWAQDRSEPFGSFSGPSFGSSAGSPAGPAPSPQAPRRKQRGLLPLIIGIVLLVVVAPVAFIGGIFWSMSSVMEDAVAGPTVLEGGSGEVEVAANEMLLLYVPAADAEAAECSAEAVGGGSVSTVRTSGTTQFGDGTEYEQTLGVAALEDTTVAVTCSGTEAPAYLGPYSLLGVAAPLLIGPIIGVVAGLIGLVLIIIGIVLLVRSRSS</sequence>
<dbReference type="Proteomes" id="UP000823823">
    <property type="component" value="Unassembled WGS sequence"/>
</dbReference>
<feature type="compositionally biased region" description="Low complexity" evidence="1">
    <location>
        <begin position="16"/>
        <end position="26"/>
    </location>
</feature>
<dbReference type="EMBL" id="DWZH01000081">
    <property type="protein sequence ID" value="HJB10900.1"/>
    <property type="molecule type" value="Genomic_DNA"/>
</dbReference>
<gene>
    <name evidence="3" type="ORF">H9786_10305</name>
</gene>
<organism evidence="3 4">
    <name type="scientific">Candidatus Brachybacterium merdavium</name>
    <dbReference type="NCBI Taxonomy" id="2838513"/>
    <lineage>
        <taxon>Bacteria</taxon>
        <taxon>Bacillati</taxon>
        <taxon>Actinomycetota</taxon>
        <taxon>Actinomycetes</taxon>
        <taxon>Micrococcales</taxon>
        <taxon>Dermabacteraceae</taxon>
        <taxon>Brachybacterium</taxon>
    </lineage>
</organism>
<feature type="transmembrane region" description="Helical" evidence="2">
    <location>
        <begin position="81"/>
        <end position="105"/>
    </location>
</feature>
<comment type="caution">
    <text evidence="3">The sequence shown here is derived from an EMBL/GenBank/DDBJ whole genome shotgun (WGS) entry which is preliminary data.</text>
</comment>
<protein>
    <submittedName>
        <fullName evidence="3">Uncharacterized protein</fullName>
    </submittedName>
</protein>
<evidence type="ECO:0000256" key="1">
    <source>
        <dbReference type="SAM" id="MobiDB-lite"/>
    </source>
</evidence>
<accession>A0A9D2LEN7</accession>
<feature type="transmembrane region" description="Helical" evidence="2">
    <location>
        <begin position="217"/>
        <end position="242"/>
    </location>
</feature>
<reference evidence="3" key="1">
    <citation type="journal article" date="2021" name="PeerJ">
        <title>Extensive microbial diversity within the chicken gut microbiome revealed by metagenomics and culture.</title>
        <authorList>
            <person name="Gilroy R."/>
            <person name="Ravi A."/>
            <person name="Getino M."/>
            <person name="Pursley I."/>
            <person name="Horton D.L."/>
            <person name="Alikhan N.F."/>
            <person name="Baker D."/>
            <person name="Gharbi K."/>
            <person name="Hall N."/>
            <person name="Watson M."/>
            <person name="Adriaenssens E.M."/>
            <person name="Foster-Nyarko E."/>
            <person name="Jarju S."/>
            <person name="Secka A."/>
            <person name="Antonio M."/>
            <person name="Oren A."/>
            <person name="Chaudhuri R.R."/>
            <person name="La Ragione R."/>
            <person name="Hildebrand F."/>
            <person name="Pallen M.J."/>
        </authorList>
    </citation>
    <scope>NUCLEOTIDE SEQUENCE</scope>
    <source>
        <strain evidence="3">ChiHjej13B12-24818</strain>
    </source>
</reference>
<evidence type="ECO:0000313" key="4">
    <source>
        <dbReference type="Proteomes" id="UP000823823"/>
    </source>
</evidence>
<name>A0A9D2LEN7_9MICO</name>
<feature type="region of interest" description="Disordered" evidence="1">
    <location>
        <begin position="1"/>
        <end position="75"/>
    </location>
</feature>
<keyword evidence="2" id="KW-0472">Membrane</keyword>
<evidence type="ECO:0000313" key="3">
    <source>
        <dbReference type="EMBL" id="HJB10900.1"/>
    </source>
</evidence>
<keyword evidence="2" id="KW-0812">Transmembrane</keyword>
<evidence type="ECO:0000256" key="2">
    <source>
        <dbReference type="SAM" id="Phobius"/>
    </source>
</evidence>
<dbReference type="AlphaFoldDB" id="A0A9D2LEN7"/>
<keyword evidence="2" id="KW-1133">Transmembrane helix</keyword>
<feature type="compositionally biased region" description="Low complexity" evidence="1">
    <location>
        <begin position="48"/>
        <end position="65"/>
    </location>
</feature>
<reference evidence="3" key="2">
    <citation type="submission" date="2021-04" db="EMBL/GenBank/DDBJ databases">
        <authorList>
            <person name="Gilroy R."/>
        </authorList>
    </citation>
    <scope>NUCLEOTIDE SEQUENCE</scope>
    <source>
        <strain evidence="3">ChiHjej13B12-24818</strain>
    </source>
</reference>
<proteinExistence type="predicted"/>